<protein>
    <submittedName>
        <fullName evidence="1">Uncharacterized protein</fullName>
    </submittedName>
</protein>
<evidence type="ECO:0000313" key="1">
    <source>
        <dbReference type="EMBL" id="GBH22656.1"/>
    </source>
</evidence>
<name>A0A2V0RBB2_9ZZZZ</name>
<reference evidence="1" key="1">
    <citation type="submission" date="2017-04" db="EMBL/GenBank/DDBJ databases">
        <title>Unveiling RNA virosphere associated with marine microorganisms.</title>
        <authorList>
            <person name="Urayama S."/>
            <person name="Takaki Y."/>
            <person name="Nishi S."/>
            <person name="Yoshida Y."/>
            <person name="Deguchi S."/>
            <person name="Takai K."/>
            <person name="Nunoura T."/>
        </authorList>
    </citation>
    <scope>NUCLEOTIDE SEQUENCE</scope>
</reference>
<organism evidence="1">
    <name type="scientific">viral metagenome</name>
    <dbReference type="NCBI Taxonomy" id="1070528"/>
    <lineage>
        <taxon>unclassified sequences</taxon>
        <taxon>metagenomes</taxon>
        <taxon>organismal metagenomes</taxon>
    </lineage>
</organism>
<proteinExistence type="predicted"/>
<dbReference type="EMBL" id="BDQD01000086">
    <property type="protein sequence ID" value="GBH22656.1"/>
    <property type="molecule type" value="Genomic_RNA"/>
</dbReference>
<sequence length="343" mass="38014">MLTRDDLVKEGSVQEGFEFYRIKETSMPDSFGTPSSEIKMALAFKRGNITVAGEHQLQVVYDPESGSLQLAEDMLIRPMGVKAITSSLLAAKDKDLSASSFFLTLPPDMDPAATYVLPIGVQKILEFRVTAADMGLAARLQHVTATLAVGNFGEVAMAGGQLSPVLQSISLPNQVAFTSSVPDRMRIMELEGPLCGFYIACSYARASMHVLRTRLLRPNRDEFDSGRNYPIEGISDVPHSREQAMKAVLATISQAEIDCQRESQKLPRGLRTQLRTEMAAMVERGRDWAQMIESAHNMFTTCLHMSAERLDEMFGTQNWSTVALTNLLGQDTTDDEDDLRYVY</sequence>
<comment type="caution">
    <text evidence="1">The sequence shown here is derived from an EMBL/GenBank/DDBJ whole genome shotgun (WGS) entry which is preliminary data.</text>
</comment>
<dbReference type="AlphaFoldDB" id="A0A2V0RBB2"/>
<accession>A0A2V0RBB2</accession>